<keyword evidence="3" id="KW-1185">Reference proteome</keyword>
<keyword evidence="1" id="KW-0812">Transmembrane</keyword>
<dbReference type="Proteomes" id="UP001215598">
    <property type="component" value="Unassembled WGS sequence"/>
</dbReference>
<dbReference type="EMBL" id="JARKIB010000099">
    <property type="protein sequence ID" value="KAJ7741309.1"/>
    <property type="molecule type" value="Genomic_DNA"/>
</dbReference>
<evidence type="ECO:0000313" key="3">
    <source>
        <dbReference type="Proteomes" id="UP001215598"/>
    </source>
</evidence>
<sequence>MAMLSKPNLIPETTGDTLSRVSTGFTLVGHFVLVKKDSSLKKNWDGERPLEGNEGLLLIRTRKLSAFRLRLKRLIDRERPLLSTTRRDRNAFPKLKRAKDTLKGSFNPTLLSGIVSRLINNRLTIWIRSLHKNTPFKKLMKTLVVVFRIGRGPFAVGFAIVKWLISVAYKTTLVLSAGAAGFFLVIGYPLKIFVNWVTRNRFPSGLDKVLCMPESDNLLAQAFRL</sequence>
<feature type="transmembrane region" description="Helical" evidence="1">
    <location>
        <begin position="171"/>
        <end position="194"/>
    </location>
</feature>
<comment type="caution">
    <text evidence="2">The sequence shown here is derived from an EMBL/GenBank/DDBJ whole genome shotgun (WGS) entry which is preliminary data.</text>
</comment>
<evidence type="ECO:0000256" key="1">
    <source>
        <dbReference type="SAM" id="Phobius"/>
    </source>
</evidence>
<dbReference type="AlphaFoldDB" id="A0AAD7N161"/>
<reference evidence="2" key="1">
    <citation type="submission" date="2023-03" db="EMBL/GenBank/DDBJ databases">
        <title>Massive genome expansion in bonnet fungi (Mycena s.s.) driven by repeated elements and novel gene families across ecological guilds.</title>
        <authorList>
            <consortium name="Lawrence Berkeley National Laboratory"/>
            <person name="Harder C.B."/>
            <person name="Miyauchi S."/>
            <person name="Viragh M."/>
            <person name="Kuo A."/>
            <person name="Thoen E."/>
            <person name="Andreopoulos B."/>
            <person name="Lu D."/>
            <person name="Skrede I."/>
            <person name="Drula E."/>
            <person name="Henrissat B."/>
            <person name="Morin E."/>
            <person name="Kohler A."/>
            <person name="Barry K."/>
            <person name="LaButti K."/>
            <person name="Morin E."/>
            <person name="Salamov A."/>
            <person name="Lipzen A."/>
            <person name="Mereny Z."/>
            <person name="Hegedus B."/>
            <person name="Baldrian P."/>
            <person name="Stursova M."/>
            <person name="Weitz H."/>
            <person name="Taylor A."/>
            <person name="Grigoriev I.V."/>
            <person name="Nagy L.G."/>
            <person name="Martin F."/>
            <person name="Kauserud H."/>
        </authorList>
    </citation>
    <scope>NUCLEOTIDE SEQUENCE</scope>
    <source>
        <strain evidence="2">CBHHK182m</strain>
    </source>
</reference>
<name>A0AAD7N161_9AGAR</name>
<keyword evidence="1" id="KW-0472">Membrane</keyword>
<accession>A0AAD7N161</accession>
<protein>
    <submittedName>
        <fullName evidence="2">Uncharacterized protein</fullName>
    </submittedName>
</protein>
<gene>
    <name evidence="2" type="ORF">B0H16DRAFT_1464501</name>
</gene>
<feature type="transmembrane region" description="Helical" evidence="1">
    <location>
        <begin position="142"/>
        <end position="165"/>
    </location>
</feature>
<keyword evidence="1" id="KW-1133">Transmembrane helix</keyword>
<evidence type="ECO:0000313" key="2">
    <source>
        <dbReference type="EMBL" id="KAJ7741309.1"/>
    </source>
</evidence>
<organism evidence="2 3">
    <name type="scientific">Mycena metata</name>
    <dbReference type="NCBI Taxonomy" id="1033252"/>
    <lineage>
        <taxon>Eukaryota</taxon>
        <taxon>Fungi</taxon>
        <taxon>Dikarya</taxon>
        <taxon>Basidiomycota</taxon>
        <taxon>Agaricomycotina</taxon>
        <taxon>Agaricomycetes</taxon>
        <taxon>Agaricomycetidae</taxon>
        <taxon>Agaricales</taxon>
        <taxon>Marasmiineae</taxon>
        <taxon>Mycenaceae</taxon>
        <taxon>Mycena</taxon>
    </lineage>
</organism>
<proteinExistence type="predicted"/>